<accession>A0A6I9PJF6</accession>
<reference evidence="6" key="1">
    <citation type="submission" date="2025-08" db="UniProtKB">
        <authorList>
            <consortium name="RefSeq"/>
        </authorList>
    </citation>
    <scope>IDENTIFICATION</scope>
    <source>
        <tissue evidence="6">Muscle</tissue>
    </source>
</reference>
<dbReference type="Proteomes" id="UP000504611">
    <property type="component" value="Unplaced"/>
</dbReference>
<feature type="active site" description="Proton acceptor" evidence="2">
    <location>
        <position position="85"/>
    </location>
</feature>
<dbReference type="InterPro" id="IPR039551">
    <property type="entry name" value="Cho/carn_acyl_trans"/>
</dbReference>
<name>A0A6I9PJF6_9TELE</name>
<dbReference type="InterPro" id="IPR042231">
    <property type="entry name" value="Cho/carn_acyl_trans_2"/>
</dbReference>
<proteinExistence type="inferred from homology"/>
<dbReference type="InterPro" id="IPR000542">
    <property type="entry name" value="Carn_acyl_trans"/>
</dbReference>
<dbReference type="GO" id="GO:0009437">
    <property type="term" value="P:carnitine metabolic process"/>
    <property type="evidence" value="ECO:0007669"/>
    <property type="project" value="TreeGrafter"/>
</dbReference>
<comment type="similarity">
    <text evidence="3">Belongs to the carnitine/choline acetyltransferase family.</text>
</comment>
<sequence>VPWAKIRKEYFSSGVNKRSLDIIERSAFFVTLDDEEQGMKGDDPVGNLDRYAKSILHGKCYDRWFDKSFSIVIYKNGKSGLNAEHSWADAPTVAHLWEV</sequence>
<keyword evidence="5" id="KW-1185">Reference proteome</keyword>
<feature type="non-terminal residue" evidence="6">
    <location>
        <position position="99"/>
    </location>
</feature>
<dbReference type="Gene3D" id="3.30.559.70">
    <property type="entry name" value="Choline/Carnitine o-acyltransferase, domain 2"/>
    <property type="match status" value="1"/>
</dbReference>
<dbReference type="Pfam" id="PF00755">
    <property type="entry name" value="Carn_acyltransf"/>
    <property type="match status" value="1"/>
</dbReference>
<evidence type="ECO:0000256" key="3">
    <source>
        <dbReference type="RuleBase" id="RU003801"/>
    </source>
</evidence>
<keyword evidence="3" id="KW-0808">Transferase</keyword>
<dbReference type="GO" id="GO:0006631">
    <property type="term" value="P:fatty acid metabolic process"/>
    <property type="evidence" value="ECO:0007669"/>
    <property type="project" value="TreeGrafter"/>
</dbReference>
<dbReference type="GeneID" id="104960708"/>
<evidence type="ECO:0000256" key="1">
    <source>
        <dbReference type="ARBA" id="ARBA00023315"/>
    </source>
</evidence>
<gene>
    <name evidence="6" type="primary">LOC104960708</name>
</gene>
<evidence type="ECO:0000313" key="6">
    <source>
        <dbReference type="RefSeq" id="XP_010787163.1"/>
    </source>
</evidence>
<dbReference type="GO" id="GO:0004095">
    <property type="term" value="F:carnitine O-palmitoyltransferase activity"/>
    <property type="evidence" value="ECO:0007669"/>
    <property type="project" value="TreeGrafter"/>
</dbReference>
<dbReference type="PANTHER" id="PTHR22589">
    <property type="entry name" value="CARNITINE O-ACYLTRANSFERASE"/>
    <property type="match status" value="1"/>
</dbReference>
<evidence type="ECO:0000256" key="2">
    <source>
        <dbReference type="PIRSR" id="PIRSR600542-1"/>
    </source>
</evidence>
<dbReference type="AlphaFoldDB" id="A0A6I9PJF6"/>
<organism evidence="5 6">
    <name type="scientific">Notothenia coriiceps</name>
    <name type="common">black rockcod</name>
    <dbReference type="NCBI Taxonomy" id="8208"/>
    <lineage>
        <taxon>Eukaryota</taxon>
        <taxon>Metazoa</taxon>
        <taxon>Chordata</taxon>
        <taxon>Craniata</taxon>
        <taxon>Vertebrata</taxon>
        <taxon>Euteleostomi</taxon>
        <taxon>Actinopterygii</taxon>
        <taxon>Neopterygii</taxon>
        <taxon>Teleostei</taxon>
        <taxon>Neoteleostei</taxon>
        <taxon>Acanthomorphata</taxon>
        <taxon>Eupercaria</taxon>
        <taxon>Perciformes</taxon>
        <taxon>Notothenioidei</taxon>
        <taxon>Nototheniidae</taxon>
        <taxon>Notothenia</taxon>
    </lineage>
</organism>
<dbReference type="PROSITE" id="PS00440">
    <property type="entry name" value="ACYLTRANSF_C_2"/>
    <property type="match status" value="1"/>
</dbReference>
<dbReference type="KEGG" id="ncc:104960708"/>
<dbReference type="PANTHER" id="PTHR22589:SF105">
    <property type="entry name" value="CARNITINE O-PALMITOYLTRANSFERASE"/>
    <property type="match status" value="1"/>
</dbReference>
<dbReference type="SUPFAM" id="SSF52777">
    <property type="entry name" value="CoA-dependent acyltransferases"/>
    <property type="match status" value="1"/>
</dbReference>
<dbReference type="GO" id="GO:0005739">
    <property type="term" value="C:mitochondrion"/>
    <property type="evidence" value="ECO:0007669"/>
    <property type="project" value="TreeGrafter"/>
</dbReference>
<keyword evidence="1 3" id="KW-0012">Acyltransferase</keyword>
<dbReference type="OrthoDB" id="240216at2759"/>
<evidence type="ECO:0000313" key="5">
    <source>
        <dbReference type="Proteomes" id="UP000504611"/>
    </source>
</evidence>
<evidence type="ECO:0000259" key="4">
    <source>
        <dbReference type="Pfam" id="PF00755"/>
    </source>
</evidence>
<protein>
    <submittedName>
        <fullName evidence="6">Carnitine O-palmitoyltransferase 1, liver isoform-like</fullName>
    </submittedName>
</protein>
<feature type="non-terminal residue" evidence="6">
    <location>
        <position position="1"/>
    </location>
</feature>
<feature type="domain" description="Choline/carnitine acyltransferase" evidence="4">
    <location>
        <begin position="3"/>
        <end position="98"/>
    </location>
</feature>
<dbReference type="RefSeq" id="XP_010787163.1">
    <property type="nucleotide sequence ID" value="XM_010788861.1"/>
</dbReference>